<accession>A0A1M5N916</accession>
<dbReference type="SUPFAM" id="SSF53448">
    <property type="entry name" value="Nucleotide-diphospho-sugar transferases"/>
    <property type="match status" value="1"/>
</dbReference>
<sequence length="310" mass="35462">MVGTNLPRCCQMQGQYGGSKGFVDSRQARPVIEAATGESSRAFNKNNSVFLEQLRLRSVDWTLSVISHGHGASVNRLLGDLRSILDPSKFELIITINCPEPVAVDPTLWPGAIEIVRNERPQGFARNHNVALSNARGRFVAVLDPDLRLNQNPFPSLTEFLQSRPHSLAAPHVLDSDGNAQDNMRRLLTPAALWRRYGLRKRKADYGQVAASARVDWIAGLFMATSRDYFERHQGFDESFHLYCEDTELCLRYWIAGGEVWSLPLEGVVHNARRRTLIELRHFIWHCQSILRLWSSRTFWRYLSRYKSTR</sequence>
<dbReference type="InterPro" id="IPR029044">
    <property type="entry name" value="Nucleotide-diphossugar_trans"/>
</dbReference>
<reference evidence="2 3" key="1">
    <citation type="submission" date="2016-11" db="EMBL/GenBank/DDBJ databases">
        <authorList>
            <person name="Jaros S."/>
            <person name="Januszkiewicz K."/>
            <person name="Wedrychowicz H."/>
        </authorList>
    </citation>
    <scope>NUCLEOTIDE SEQUENCE [LARGE SCALE GENOMIC DNA]</scope>
    <source>
        <strain evidence="2 3">CGMCC 1.7049</strain>
    </source>
</reference>
<dbReference type="EMBL" id="FQWZ01000003">
    <property type="protein sequence ID" value="SHG85679.1"/>
    <property type="molecule type" value="Genomic_DNA"/>
</dbReference>
<name>A0A1M5N916_9GAMM</name>
<dbReference type="InterPro" id="IPR001173">
    <property type="entry name" value="Glyco_trans_2-like"/>
</dbReference>
<dbReference type="Gene3D" id="3.90.550.10">
    <property type="entry name" value="Spore Coat Polysaccharide Biosynthesis Protein SpsA, Chain A"/>
    <property type="match status" value="1"/>
</dbReference>
<dbReference type="Proteomes" id="UP000199758">
    <property type="component" value="Unassembled WGS sequence"/>
</dbReference>
<dbReference type="AlphaFoldDB" id="A0A1M5N916"/>
<feature type="domain" description="Glycosyltransferase 2-like" evidence="1">
    <location>
        <begin position="86"/>
        <end position="207"/>
    </location>
</feature>
<keyword evidence="3" id="KW-1185">Reference proteome</keyword>
<proteinExistence type="predicted"/>
<dbReference type="PANTHER" id="PTHR43179">
    <property type="entry name" value="RHAMNOSYLTRANSFERASE WBBL"/>
    <property type="match status" value="1"/>
</dbReference>
<dbReference type="Pfam" id="PF00535">
    <property type="entry name" value="Glycos_transf_2"/>
    <property type="match status" value="1"/>
</dbReference>
<evidence type="ECO:0000313" key="2">
    <source>
        <dbReference type="EMBL" id="SHG85679.1"/>
    </source>
</evidence>
<evidence type="ECO:0000259" key="1">
    <source>
        <dbReference type="Pfam" id="PF00535"/>
    </source>
</evidence>
<evidence type="ECO:0000313" key="3">
    <source>
        <dbReference type="Proteomes" id="UP000199758"/>
    </source>
</evidence>
<dbReference type="STRING" id="490188.SAMN04488068_1685"/>
<protein>
    <recommendedName>
        <fullName evidence="1">Glycosyltransferase 2-like domain-containing protein</fullName>
    </recommendedName>
</protein>
<dbReference type="PANTHER" id="PTHR43179:SF7">
    <property type="entry name" value="RHAMNOSYLTRANSFERASE WBBL"/>
    <property type="match status" value="1"/>
</dbReference>
<gene>
    <name evidence="2" type="ORF">SAMN04488068_1685</name>
</gene>
<organism evidence="2 3">
    <name type="scientific">Hydrocarboniphaga daqingensis</name>
    <dbReference type="NCBI Taxonomy" id="490188"/>
    <lineage>
        <taxon>Bacteria</taxon>
        <taxon>Pseudomonadati</taxon>
        <taxon>Pseudomonadota</taxon>
        <taxon>Gammaproteobacteria</taxon>
        <taxon>Nevskiales</taxon>
        <taxon>Nevskiaceae</taxon>
        <taxon>Hydrocarboniphaga</taxon>
    </lineage>
</organism>